<dbReference type="EMBL" id="JAUIZM010000022">
    <property type="protein sequence ID" value="KAK1351867.1"/>
    <property type="molecule type" value="Genomic_DNA"/>
</dbReference>
<organism evidence="3 4">
    <name type="scientific">Heracleum sosnowskyi</name>
    <dbReference type="NCBI Taxonomy" id="360622"/>
    <lineage>
        <taxon>Eukaryota</taxon>
        <taxon>Viridiplantae</taxon>
        <taxon>Streptophyta</taxon>
        <taxon>Embryophyta</taxon>
        <taxon>Tracheophyta</taxon>
        <taxon>Spermatophyta</taxon>
        <taxon>Magnoliopsida</taxon>
        <taxon>eudicotyledons</taxon>
        <taxon>Gunneridae</taxon>
        <taxon>Pentapetalae</taxon>
        <taxon>asterids</taxon>
        <taxon>campanulids</taxon>
        <taxon>Apiales</taxon>
        <taxon>Apiaceae</taxon>
        <taxon>Apioideae</taxon>
        <taxon>apioid superclade</taxon>
        <taxon>Tordylieae</taxon>
        <taxon>Tordyliinae</taxon>
        <taxon>Heracleum</taxon>
    </lineage>
</organism>
<reference evidence="3" key="1">
    <citation type="submission" date="2023-02" db="EMBL/GenBank/DDBJ databases">
        <title>Genome of toxic invasive species Heracleum sosnowskyi carries increased number of genes despite the absence of recent whole-genome duplications.</title>
        <authorList>
            <person name="Schelkunov M."/>
            <person name="Shtratnikova V."/>
            <person name="Makarenko M."/>
            <person name="Klepikova A."/>
            <person name="Omelchenko D."/>
            <person name="Novikova G."/>
            <person name="Obukhova E."/>
            <person name="Bogdanov V."/>
            <person name="Penin A."/>
            <person name="Logacheva M."/>
        </authorList>
    </citation>
    <scope>NUCLEOTIDE SEQUENCE</scope>
    <source>
        <strain evidence="3">Hsosn_3</strain>
        <tissue evidence="3">Leaf</tissue>
    </source>
</reference>
<comment type="caution">
    <text evidence="3">The sequence shown here is derived from an EMBL/GenBank/DDBJ whole genome shotgun (WGS) entry which is preliminary data.</text>
</comment>
<proteinExistence type="predicted"/>
<accession>A0AAD8GP37</accession>
<keyword evidence="2" id="KW-0472">Membrane</keyword>
<gene>
    <name evidence="3" type="ORF">POM88_053872</name>
</gene>
<evidence type="ECO:0000256" key="1">
    <source>
        <dbReference type="SAM" id="MobiDB-lite"/>
    </source>
</evidence>
<dbReference type="Proteomes" id="UP001237642">
    <property type="component" value="Unassembled WGS sequence"/>
</dbReference>
<keyword evidence="2" id="KW-0812">Transmembrane</keyword>
<protein>
    <recommendedName>
        <fullName evidence="5">CASP-like protein</fullName>
    </recommendedName>
</protein>
<feature type="transmembrane region" description="Helical" evidence="2">
    <location>
        <begin position="63"/>
        <end position="88"/>
    </location>
</feature>
<dbReference type="AlphaFoldDB" id="A0AAD8GP37"/>
<evidence type="ECO:0008006" key="5">
    <source>
        <dbReference type="Google" id="ProtNLM"/>
    </source>
</evidence>
<feature type="region of interest" description="Disordered" evidence="1">
    <location>
        <begin position="34"/>
        <end position="56"/>
    </location>
</feature>
<evidence type="ECO:0000256" key="2">
    <source>
        <dbReference type="SAM" id="Phobius"/>
    </source>
</evidence>
<sequence>MAMMVRPAVAERNYHVPPQSQALAVADNIYVPVQSIPPPSPPPPPLALENSDNAAKPPQKANYYVVAQVILRVFLFVFSLAALLILVTSKQTIVFRTRYPPYRAPFYLKFNTYSPAFK</sequence>
<keyword evidence="2" id="KW-1133">Transmembrane helix</keyword>
<feature type="compositionally biased region" description="Pro residues" evidence="1">
    <location>
        <begin position="35"/>
        <end position="46"/>
    </location>
</feature>
<evidence type="ECO:0000313" key="4">
    <source>
        <dbReference type="Proteomes" id="UP001237642"/>
    </source>
</evidence>
<reference evidence="3" key="2">
    <citation type="submission" date="2023-05" db="EMBL/GenBank/DDBJ databases">
        <authorList>
            <person name="Schelkunov M.I."/>
        </authorList>
    </citation>
    <scope>NUCLEOTIDE SEQUENCE</scope>
    <source>
        <strain evidence="3">Hsosn_3</strain>
        <tissue evidence="3">Leaf</tissue>
    </source>
</reference>
<name>A0AAD8GP37_9APIA</name>
<evidence type="ECO:0000313" key="3">
    <source>
        <dbReference type="EMBL" id="KAK1351867.1"/>
    </source>
</evidence>
<keyword evidence="4" id="KW-1185">Reference proteome</keyword>